<comment type="caution">
    <text evidence="2">The sequence shown here is derived from an EMBL/GenBank/DDBJ whole genome shotgun (WGS) entry which is preliminary data.</text>
</comment>
<reference evidence="2 3" key="1">
    <citation type="journal article" date="2018" name="Evol. Lett.">
        <title>Horizontal gene cluster transfer increased hallucinogenic mushroom diversity.</title>
        <authorList>
            <person name="Reynolds H.T."/>
            <person name="Vijayakumar V."/>
            <person name="Gluck-Thaler E."/>
            <person name="Korotkin H.B."/>
            <person name="Matheny P.B."/>
            <person name="Slot J.C."/>
        </authorList>
    </citation>
    <scope>NUCLEOTIDE SEQUENCE [LARGE SCALE GENOMIC DNA]</scope>
    <source>
        <strain evidence="2 3">SRW20</strain>
    </source>
</reference>
<feature type="region of interest" description="Disordered" evidence="1">
    <location>
        <begin position="1"/>
        <end position="42"/>
    </location>
</feature>
<dbReference type="AlphaFoldDB" id="A0A409X3I2"/>
<evidence type="ECO:0000256" key="1">
    <source>
        <dbReference type="SAM" id="MobiDB-lite"/>
    </source>
</evidence>
<name>A0A409X3I2_9AGAR</name>
<keyword evidence="3" id="KW-1185">Reference proteome</keyword>
<feature type="non-terminal residue" evidence="2">
    <location>
        <position position="1"/>
    </location>
</feature>
<feature type="compositionally biased region" description="Polar residues" evidence="1">
    <location>
        <begin position="13"/>
        <end position="33"/>
    </location>
</feature>
<accession>A0A409X3I2</accession>
<dbReference type="Proteomes" id="UP000284706">
    <property type="component" value="Unassembled WGS sequence"/>
</dbReference>
<sequence length="66" mass="7315">LNEKRFAQEEQDTSTAGSEEPQDSSNGEGSSSHMCIDFFTPGVPDMGEDAHLFKIRRSESPDIIRV</sequence>
<protein>
    <submittedName>
        <fullName evidence="2">Uncharacterized protein</fullName>
    </submittedName>
</protein>
<dbReference type="InParanoid" id="A0A409X3I2"/>
<proteinExistence type="predicted"/>
<dbReference type="EMBL" id="NHYE01004324">
    <property type="protein sequence ID" value="PPQ85309.1"/>
    <property type="molecule type" value="Genomic_DNA"/>
</dbReference>
<gene>
    <name evidence="2" type="ORF">CVT26_001313</name>
</gene>
<evidence type="ECO:0000313" key="2">
    <source>
        <dbReference type="EMBL" id="PPQ85309.1"/>
    </source>
</evidence>
<organism evidence="2 3">
    <name type="scientific">Gymnopilus dilepis</name>
    <dbReference type="NCBI Taxonomy" id="231916"/>
    <lineage>
        <taxon>Eukaryota</taxon>
        <taxon>Fungi</taxon>
        <taxon>Dikarya</taxon>
        <taxon>Basidiomycota</taxon>
        <taxon>Agaricomycotina</taxon>
        <taxon>Agaricomycetes</taxon>
        <taxon>Agaricomycetidae</taxon>
        <taxon>Agaricales</taxon>
        <taxon>Agaricineae</taxon>
        <taxon>Hymenogastraceae</taxon>
        <taxon>Gymnopilus</taxon>
    </lineage>
</organism>
<evidence type="ECO:0000313" key="3">
    <source>
        <dbReference type="Proteomes" id="UP000284706"/>
    </source>
</evidence>